<proteinExistence type="predicted"/>
<reference evidence="3 4" key="1">
    <citation type="submission" date="2024-08" db="EMBL/GenBank/DDBJ databases">
        <title>Insights into the chromosomal genome structure of Flemingia macrophylla.</title>
        <authorList>
            <person name="Ding Y."/>
            <person name="Zhao Y."/>
            <person name="Bi W."/>
            <person name="Wu M."/>
            <person name="Zhao G."/>
            <person name="Gong Y."/>
            <person name="Li W."/>
            <person name="Zhang P."/>
        </authorList>
    </citation>
    <scope>NUCLEOTIDE SEQUENCE [LARGE SCALE GENOMIC DNA]</scope>
    <source>
        <strain evidence="3">DYQJB</strain>
        <tissue evidence="3">Leaf</tissue>
    </source>
</reference>
<dbReference type="FunFam" id="2.60.200.20:FF:000019">
    <property type="entry name" value="Nuclear inhibitor of protein phosphatase"/>
    <property type="match status" value="1"/>
</dbReference>
<dbReference type="Gene3D" id="2.60.200.20">
    <property type="match status" value="1"/>
</dbReference>
<feature type="region of interest" description="Disordered" evidence="1">
    <location>
        <begin position="387"/>
        <end position="423"/>
    </location>
</feature>
<keyword evidence="4" id="KW-1185">Reference proteome</keyword>
<evidence type="ECO:0000313" key="3">
    <source>
        <dbReference type="EMBL" id="KAL2341429.1"/>
    </source>
</evidence>
<feature type="compositionally biased region" description="Basic and acidic residues" evidence="1">
    <location>
        <begin position="261"/>
        <end position="270"/>
    </location>
</feature>
<dbReference type="InterPro" id="IPR000253">
    <property type="entry name" value="FHA_dom"/>
</dbReference>
<dbReference type="SMART" id="SM00240">
    <property type="entry name" value="FHA"/>
    <property type="match status" value="1"/>
</dbReference>
<dbReference type="PANTHER" id="PTHR23308">
    <property type="entry name" value="NUCLEAR INHIBITOR OF PROTEIN PHOSPHATASE-1"/>
    <property type="match status" value="1"/>
</dbReference>
<dbReference type="PROSITE" id="PS50006">
    <property type="entry name" value="FHA_DOMAIN"/>
    <property type="match status" value="1"/>
</dbReference>
<gene>
    <name evidence="3" type="ORF">Fmac_009369</name>
</gene>
<feature type="domain" description="FHA" evidence="2">
    <location>
        <begin position="124"/>
        <end position="175"/>
    </location>
</feature>
<feature type="compositionally biased region" description="Low complexity" evidence="1">
    <location>
        <begin position="42"/>
        <end position="60"/>
    </location>
</feature>
<dbReference type="CDD" id="cd22674">
    <property type="entry name" value="FHA_PPP1R8"/>
    <property type="match status" value="1"/>
</dbReference>
<sequence>MYGRASGLDRFKKAQTLEPFSVSVNSSSRNGVQPSSKAVGHASSWPPQSQASAHHSQQHAFQKTVGVEAAPLLGQNQLATQVGGGQSTWQPPDWAIEPRPGVFFLEVLKDGQVLDRINLDRRRNLFGRQIQTCDFVLDHQSVSRQHAAVIPHKNGSIYVIDLGSAHGTFVANERLTKDSPVELEVGQSLRFAASTRIYILRKNDAALFPRPPPPTEINFPPPPDPSDEEAVVAYNTLLNRYGINKADLISKSGESGSSASGKDKDFQSERTAKRIKKTRVAFRDQVGGELVEVVGISDGADVGTEPGPVGVKEGSLVGKYESLVQITVIPKGKEQSAVKEADSSPKGVTDKLQEVLKKIKTPVKSGIYDDLYGESLSVKVGSSWAYSPALGTSEPAPDKAGEGGGKSDSNPNTVDGDDDDLFG</sequence>
<evidence type="ECO:0000313" key="4">
    <source>
        <dbReference type="Proteomes" id="UP001603857"/>
    </source>
</evidence>
<evidence type="ECO:0000256" key="1">
    <source>
        <dbReference type="SAM" id="MobiDB-lite"/>
    </source>
</evidence>
<comment type="caution">
    <text evidence="3">The sequence shown here is derived from an EMBL/GenBank/DDBJ whole genome shotgun (WGS) entry which is preliminary data.</text>
</comment>
<dbReference type="Proteomes" id="UP001603857">
    <property type="component" value="Unassembled WGS sequence"/>
</dbReference>
<dbReference type="EMBL" id="JBGMDY010000003">
    <property type="protein sequence ID" value="KAL2341429.1"/>
    <property type="molecule type" value="Genomic_DNA"/>
</dbReference>
<dbReference type="SUPFAM" id="SSF49879">
    <property type="entry name" value="SMAD/FHA domain"/>
    <property type="match status" value="1"/>
</dbReference>
<dbReference type="Pfam" id="PF00498">
    <property type="entry name" value="FHA"/>
    <property type="match status" value="1"/>
</dbReference>
<feature type="compositionally biased region" description="Low complexity" evidence="1">
    <location>
        <begin position="250"/>
        <end position="260"/>
    </location>
</feature>
<dbReference type="InterPro" id="IPR008984">
    <property type="entry name" value="SMAD_FHA_dom_sf"/>
</dbReference>
<accession>A0ABD1N052</accession>
<evidence type="ECO:0000259" key="2">
    <source>
        <dbReference type="PROSITE" id="PS50006"/>
    </source>
</evidence>
<organism evidence="3 4">
    <name type="scientific">Flemingia macrophylla</name>
    <dbReference type="NCBI Taxonomy" id="520843"/>
    <lineage>
        <taxon>Eukaryota</taxon>
        <taxon>Viridiplantae</taxon>
        <taxon>Streptophyta</taxon>
        <taxon>Embryophyta</taxon>
        <taxon>Tracheophyta</taxon>
        <taxon>Spermatophyta</taxon>
        <taxon>Magnoliopsida</taxon>
        <taxon>eudicotyledons</taxon>
        <taxon>Gunneridae</taxon>
        <taxon>Pentapetalae</taxon>
        <taxon>rosids</taxon>
        <taxon>fabids</taxon>
        <taxon>Fabales</taxon>
        <taxon>Fabaceae</taxon>
        <taxon>Papilionoideae</taxon>
        <taxon>50 kb inversion clade</taxon>
        <taxon>NPAAA clade</taxon>
        <taxon>indigoferoid/millettioid clade</taxon>
        <taxon>Phaseoleae</taxon>
        <taxon>Flemingia</taxon>
    </lineage>
</organism>
<feature type="region of interest" description="Disordered" evidence="1">
    <location>
        <begin position="22"/>
        <end position="61"/>
    </location>
</feature>
<dbReference type="AlphaFoldDB" id="A0ABD1N052"/>
<name>A0ABD1N052_9FABA</name>
<dbReference type="InterPro" id="IPR050923">
    <property type="entry name" value="Cell_Proc_Reg/RNA_Proc"/>
</dbReference>
<protein>
    <recommendedName>
        <fullName evidence="2">FHA domain-containing protein</fullName>
    </recommendedName>
</protein>
<feature type="region of interest" description="Disordered" evidence="1">
    <location>
        <begin position="249"/>
        <end position="270"/>
    </location>
</feature>